<sequence>MAFYRVSTEHQGESGLGLQALQDAVSRFLGTRSLLAELANLDRLTRNFHFISGLIETGVSIPIKEVCTLT</sequence>
<gene>
    <name evidence="1" type="ORF">HDF15_000761</name>
</gene>
<reference evidence="1 2" key="1">
    <citation type="submission" date="2020-08" db="EMBL/GenBank/DDBJ databases">
        <title>Genomic Encyclopedia of Type Strains, Phase IV (KMG-V): Genome sequencing to study the core and pangenomes of soil and plant-associated prokaryotes.</title>
        <authorList>
            <person name="Whitman W."/>
        </authorList>
    </citation>
    <scope>NUCLEOTIDE SEQUENCE [LARGE SCALE GENOMIC DNA]</scope>
    <source>
        <strain evidence="1 2">X5P3</strain>
    </source>
</reference>
<dbReference type="RefSeq" id="WP_184252916.1">
    <property type="nucleotide sequence ID" value="NZ_JACHIO010000003.1"/>
</dbReference>
<evidence type="ECO:0000313" key="1">
    <source>
        <dbReference type="EMBL" id="MBB5062431.1"/>
    </source>
</evidence>
<accession>A0A7W8E8A4</accession>
<comment type="caution">
    <text evidence="1">The sequence shown here is derived from an EMBL/GenBank/DDBJ whole genome shotgun (WGS) entry which is preliminary data.</text>
</comment>
<organism evidence="1 2">
    <name type="scientific">Granulicella mallensis</name>
    <dbReference type="NCBI Taxonomy" id="940614"/>
    <lineage>
        <taxon>Bacteria</taxon>
        <taxon>Pseudomonadati</taxon>
        <taxon>Acidobacteriota</taxon>
        <taxon>Terriglobia</taxon>
        <taxon>Terriglobales</taxon>
        <taxon>Acidobacteriaceae</taxon>
        <taxon>Granulicella</taxon>
    </lineage>
</organism>
<dbReference type="Proteomes" id="UP000584867">
    <property type="component" value="Unassembled WGS sequence"/>
</dbReference>
<protein>
    <submittedName>
        <fullName evidence="1">Uncharacterized protein</fullName>
    </submittedName>
</protein>
<proteinExistence type="predicted"/>
<dbReference type="EMBL" id="JACHIO010000003">
    <property type="protein sequence ID" value="MBB5062431.1"/>
    <property type="molecule type" value="Genomic_DNA"/>
</dbReference>
<name>A0A7W8E8A4_9BACT</name>
<evidence type="ECO:0000313" key="2">
    <source>
        <dbReference type="Proteomes" id="UP000584867"/>
    </source>
</evidence>
<dbReference type="AlphaFoldDB" id="A0A7W8E8A4"/>